<dbReference type="PRINTS" id="PR01036">
    <property type="entry name" value="TCRTETB"/>
</dbReference>
<dbReference type="NCBIfam" id="TIGR00711">
    <property type="entry name" value="efflux_EmrB"/>
    <property type="match status" value="1"/>
</dbReference>
<dbReference type="Pfam" id="PF07690">
    <property type="entry name" value="MFS_1"/>
    <property type="match status" value="1"/>
</dbReference>
<dbReference type="SUPFAM" id="SSF103473">
    <property type="entry name" value="MFS general substrate transporter"/>
    <property type="match status" value="1"/>
</dbReference>
<dbReference type="InterPro" id="IPR011701">
    <property type="entry name" value="MFS"/>
</dbReference>
<sequence length="536" mass="57745">MTSAAAAAPRQVLAPAPAMGLTLTTRQRVFAFATMCVGMFIALLDIQIVSASLADIGGGLSAGADETAWVQTSYLIAEIIVIPLSGWLSRVMSTRWLFSASAVGFTIASLLCGLAWDINSMIAFRALQGFLGGSMIPMVFTSAFFYFQGNQRVLAAATVGALASLAPTLGPTIGGWITSNYSWHWLFFINLVPGIFVAVVVPMMVKIDKPDLSLLRGADYPGMALLAVALGCLEYTLEEGPRYGWMGDDLIRTTAWVAAIAGIAFVWRSLTYAHPVVDLRALKQRNFALGCFFSFVTGIGLFATIYLTPVFLARVRGFSALDIGLAIFSTGLFQILAIPFYTMVARRVDLRWLMMFGLACFTLSMWNFTPITHDWGWRELLLPQALRGFSQQFAVAPIVTLTLGSLAPERLKLASGLFNLMRNLGGAIGIAVCGTILNDRTNLHFLRLAEHLNAGNEAMADMLRGGAHNLLAAGVDAGANEAGALRNLARLAMREAQTQACADAFFVIMLCLLVATLMVPLMSKVEPPKAPPPDAH</sequence>
<name>A0ABW8EYA0_9BURK</name>
<comment type="caution">
    <text evidence="10">The sequence shown here is derived from an EMBL/GenBank/DDBJ whole genome shotgun (WGS) entry which is preliminary data.</text>
</comment>
<keyword evidence="5 8" id="KW-0812">Transmembrane</keyword>
<dbReference type="PANTHER" id="PTHR42718:SF9">
    <property type="entry name" value="MAJOR FACILITATOR SUPERFAMILY MULTIDRUG TRANSPORTER MFSC"/>
    <property type="match status" value="1"/>
</dbReference>
<protein>
    <submittedName>
        <fullName evidence="10">DHA2 family efflux MFS transporter permease subunit</fullName>
    </submittedName>
</protein>
<dbReference type="PANTHER" id="PTHR42718">
    <property type="entry name" value="MAJOR FACILITATOR SUPERFAMILY MULTIDRUG TRANSPORTER MFSC"/>
    <property type="match status" value="1"/>
</dbReference>
<evidence type="ECO:0000256" key="6">
    <source>
        <dbReference type="ARBA" id="ARBA00022989"/>
    </source>
</evidence>
<reference evidence="10 11" key="1">
    <citation type="submission" date="2024-10" db="EMBL/GenBank/DDBJ databases">
        <title>The Natural Products Discovery Center: Release of the First 8490 Sequenced Strains for Exploring Actinobacteria Biosynthetic Diversity.</title>
        <authorList>
            <person name="Kalkreuter E."/>
            <person name="Kautsar S.A."/>
            <person name="Yang D."/>
            <person name="Bader C.D."/>
            <person name="Teijaro C.N."/>
            <person name="Fluegel L."/>
            <person name="Davis C.M."/>
            <person name="Simpson J.R."/>
            <person name="Lauterbach L."/>
            <person name="Steele A.D."/>
            <person name="Gui C."/>
            <person name="Meng S."/>
            <person name="Li G."/>
            <person name="Viehrig K."/>
            <person name="Ye F."/>
            <person name="Su P."/>
            <person name="Kiefer A.F."/>
            <person name="Nichols A."/>
            <person name="Cepeda A.J."/>
            <person name="Yan W."/>
            <person name="Fan B."/>
            <person name="Jiang Y."/>
            <person name="Adhikari A."/>
            <person name="Zheng C.-J."/>
            <person name="Schuster L."/>
            <person name="Cowan T.M."/>
            <person name="Smanski M.J."/>
            <person name="Chevrette M.G."/>
            <person name="De Carvalho L.P.S."/>
            <person name="Shen B."/>
        </authorList>
    </citation>
    <scope>NUCLEOTIDE SEQUENCE [LARGE SCALE GENOMIC DNA]</scope>
    <source>
        <strain evidence="10 11">NPDC087045</strain>
    </source>
</reference>
<dbReference type="InterPro" id="IPR036259">
    <property type="entry name" value="MFS_trans_sf"/>
</dbReference>
<feature type="transmembrane region" description="Helical" evidence="8">
    <location>
        <begin position="122"/>
        <end position="147"/>
    </location>
</feature>
<feature type="transmembrane region" description="Helical" evidence="8">
    <location>
        <begin position="350"/>
        <end position="369"/>
    </location>
</feature>
<dbReference type="Proteomes" id="UP001617427">
    <property type="component" value="Unassembled WGS sequence"/>
</dbReference>
<organism evidence="10 11">
    <name type="scientific">Herbaspirillum chlorophenolicum</name>
    <dbReference type="NCBI Taxonomy" id="211589"/>
    <lineage>
        <taxon>Bacteria</taxon>
        <taxon>Pseudomonadati</taxon>
        <taxon>Pseudomonadota</taxon>
        <taxon>Betaproteobacteria</taxon>
        <taxon>Burkholderiales</taxon>
        <taxon>Oxalobacteraceae</taxon>
        <taxon>Herbaspirillum</taxon>
    </lineage>
</organism>
<feature type="transmembrane region" description="Helical" evidence="8">
    <location>
        <begin position="500"/>
        <end position="522"/>
    </location>
</feature>
<evidence type="ECO:0000256" key="3">
    <source>
        <dbReference type="ARBA" id="ARBA00022448"/>
    </source>
</evidence>
<evidence type="ECO:0000256" key="2">
    <source>
        <dbReference type="ARBA" id="ARBA00008537"/>
    </source>
</evidence>
<dbReference type="RefSeq" id="WP_402699778.1">
    <property type="nucleotide sequence ID" value="NZ_JBIUZV010000004.1"/>
</dbReference>
<evidence type="ECO:0000256" key="7">
    <source>
        <dbReference type="ARBA" id="ARBA00023136"/>
    </source>
</evidence>
<feature type="transmembrane region" description="Helical" evidence="8">
    <location>
        <begin position="29"/>
        <end position="48"/>
    </location>
</feature>
<dbReference type="InterPro" id="IPR020846">
    <property type="entry name" value="MFS_dom"/>
</dbReference>
<comment type="subcellular location">
    <subcellularLocation>
        <location evidence="1">Cell membrane</location>
        <topology evidence="1">Multi-pass membrane protein</topology>
    </subcellularLocation>
</comment>
<feature type="transmembrane region" description="Helical" evidence="8">
    <location>
        <begin position="249"/>
        <end position="267"/>
    </location>
</feature>
<proteinExistence type="inferred from homology"/>
<feature type="transmembrane region" description="Helical" evidence="8">
    <location>
        <begin position="183"/>
        <end position="205"/>
    </location>
</feature>
<feature type="transmembrane region" description="Helical" evidence="8">
    <location>
        <begin position="96"/>
        <end position="116"/>
    </location>
</feature>
<feature type="transmembrane region" description="Helical" evidence="8">
    <location>
        <begin position="68"/>
        <end position="89"/>
    </location>
</feature>
<feature type="transmembrane region" description="Helical" evidence="8">
    <location>
        <begin position="217"/>
        <end position="237"/>
    </location>
</feature>
<keyword evidence="3" id="KW-0813">Transport</keyword>
<dbReference type="PROSITE" id="PS50850">
    <property type="entry name" value="MFS"/>
    <property type="match status" value="1"/>
</dbReference>
<evidence type="ECO:0000256" key="8">
    <source>
        <dbReference type="SAM" id="Phobius"/>
    </source>
</evidence>
<evidence type="ECO:0000256" key="5">
    <source>
        <dbReference type="ARBA" id="ARBA00022692"/>
    </source>
</evidence>
<evidence type="ECO:0000259" key="9">
    <source>
        <dbReference type="PROSITE" id="PS50850"/>
    </source>
</evidence>
<feature type="transmembrane region" description="Helical" evidence="8">
    <location>
        <begin position="318"/>
        <end position="338"/>
    </location>
</feature>
<dbReference type="Gene3D" id="1.20.1720.10">
    <property type="entry name" value="Multidrug resistance protein D"/>
    <property type="match status" value="1"/>
</dbReference>
<dbReference type="EMBL" id="JBIUZV010000004">
    <property type="protein sequence ID" value="MFJ3045924.1"/>
    <property type="molecule type" value="Genomic_DNA"/>
</dbReference>
<keyword evidence="6 8" id="KW-1133">Transmembrane helix</keyword>
<dbReference type="Gene3D" id="1.20.1250.20">
    <property type="entry name" value="MFS general substrate transporter like domains"/>
    <property type="match status" value="1"/>
</dbReference>
<dbReference type="InterPro" id="IPR004638">
    <property type="entry name" value="EmrB-like"/>
</dbReference>
<gene>
    <name evidence="10" type="ORF">ACIPEN_08845</name>
</gene>
<evidence type="ECO:0000313" key="10">
    <source>
        <dbReference type="EMBL" id="MFJ3045924.1"/>
    </source>
</evidence>
<feature type="transmembrane region" description="Helical" evidence="8">
    <location>
        <begin position="287"/>
        <end position="312"/>
    </location>
</feature>
<evidence type="ECO:0000256" key="1">
    <source>
        <dbReference type="ARBA" id="ARBA00004651"/>
    </source>
</evidence>
<comment type="similarity">
    <text evidence="2">Belongs to the major facilitator superfamily. EmrB family.</text>
</comment>
<evidence type="ECO:0000256" key="4">
    <source>
        <dbReference type="ARBA" id="ARBA00022475"/>
    </source>
</evidence>
<keyword evidence="7 8" id="KW-0472">Membrane</keyword>
<feature type="domain" description="Major facilitator superfamily (MFS) profile" evidence="9">
    <location>
        <begin position="31"/>
        <end position="527"/>
    </location>
</feature>
<keyword evidence="11" id="KW-1185">Reference proteome</keyword>
<accession>A0ABW8EYA0</accession>
<feature type="transmembrane region" description="Helical" evidence="8">
    <location>
        <begin position="154"/>
        <end position="177"/>
    </location>
</feature>
<dbReference type="CDD" id="cd17503">
    <property type="entry name" value="MFS_LmrB_MDR_like"/>
    <property type="match status" value="1"/>
</dbReference>
<keyword evidence="4" id="KW-1003">Cell membrane</keyword>
<evidence type="ECO:0000313" key="11">
    <source>
        <dbReference type="Proteomes" id="UP001617427"/>
    </source>
</evidence>